<feature type="transmembrane region" description="Helical" evidence="1">
    <location>
        <begin position="31"/>
        <end position="49"/>
    </location>
</feature>
<feature type="transmembrane region" description="Helical" evidence="1">
    <location>
        <begin position="56"/>
        <end position="75"/>
    </location>
</feature>
<reference evidence="3" key="1">
    <citation type="journal article" date="2019" name="Int. J. Syst. Evol. Microbiol.">
        <title>The Global Catalogue of Microorganisms (GCM) 10K type strain sequencing project: providing services to taxonomists for standard genome sequencing and annotation.</title>
        <authorList>
            <consortium name="The Broad Institute Genomics Platform"/>
            <consortium name="The Broad Institute Genome Sequencing Center for Infectious Disease"/>
            <person name="Wu L."/>
            <person name="Ma J."/>
        </authorList>
    </citation>
    <scope>NUCLEOTIDE SEQUENCE [LARGE SCALE GENOMIC DNA]</scope>
    <source>
        <strain evidence="3">CCUG 49018</strain>
    </source>
</reference>
<organism evidence="2 3">
    <name type="scientific">Pseudonocardia benzenivorans</name>
    <dbReference type="NCBI Taxonomy" id="228005"/>
    <lineage>
        <taxon>Bacteria</taxon>
        <taxon>Bacillati</taxon>
        <taxon>Actinomycetota</taxon>
        <taxon>Actinomycetes</taxon>
        <taxon>Pseudonocardiales</taxon>
        <taxon>Pseudonocardiaceae</taxon>
        <taxon>Pseudonocardia</taxon>
    </lineage>
</organism>
<dbReference type="EMBL" id="JBHTMB010000392">
    <property type="protein sequence ID" value="MFD1238286.1"/>
    <property type="molecule type" value="Genomic_DNA"/>
</dbReference>
<keyword evidence="3" id="KW-1185">Reference proteome</keyword>
<comment type="caution">
    <text evidence="2">The sequence shown here is derived from an EMBL/GenBank/DDBJ whole genome shotgun (WGS) entry which is preliminary data.</text>
</comment>
<evidence type="ECO:0008006" key="4">
    <source>
        <dbReference type="Google" id="ProtNLM"/>
    </source>
</evidence>
<keyword evidence="1" id="KW-0812">Transmembrane</keyword>
<evidence type="ECO:0000313" key="2">
    <source>
        <dbReference type="EMBL" id="MFD1238286.1"/>
    </source>
</evidence>
<dbReference type="Proteomes" id="UP001597182">
    <property type="component" value="Unassembled WGS sequence"/>
</dbReference>
<name>A0ABW3VVI2_9PSEU</name>
<proteinExistence type="predicted"/>
<feature type="transmembrane region" description="Helical" evidence="1">
    <location>
        <begin position="81"/>
        <end position="100"/>
    </location>
</feature>
<evidence type="ECO:0000256" key="1">
    <source>
        <dbReference type="SAM" id="Phobius"/>
    </source>
</evidence>
<keyword evidence="1" id="KW-1133">Transmembrane helix</keyword>
<accession>A0ABW3VVI2</accession>
<evidence type="ECO:0000313" key="3">
    <source>
        <dbReference type="Proteomes" id="UP001597182"/>
    </source>
</evidence>
<keyword evidence="1" id="KW-0472">Membrane</keyword>
<protein>
    <recommendedName>
        <fullName evidence="4">Holin</fullName>
    </recommendedName>
</protein>
<sequence>MTVAKAVVQLVATVLAGLIPALSAGPLDTTGWINVVILAAGIVMVYNAANIPGWSYAKLVASAVSAVAVVLVSSLSGGISLAEIIQMVVAFLGALGVGAIPNGGRPAAA</sequence>
<dbReference type="RefSeq" id="WP_346090551.1">
    <property type="nucleotide sequence ID" value="NZ_BAABKS010000012.1"/>
</dbReference>
<gene>
    <name evidence="2" type="ORF">ACFQ34_33845</name>
</gene>